<dbReference type="GO" id="GO:0005634">
    <property type="term" value="C:nucleus"/>
    <property type="evidence" value="ECO:0007669"/>
    <property type="project" value="TreeGrafter"/>
</dbReference>
<protein>
    <recommendedName>
        <fullName evidence="3">Hyaluronan/mRNA-binding protein domain-containing protein</fullName>
    </recommendedName>
</protein>
<sequence length="132" mass="14772">MEMTLEEYEKALKGEERKVVLDKEFESMQLLSSKKSDDSIFLKLGSDKDKRKDADKEEKVKKSVSINEFLKPAEGERYYGPGGRGRGRGRGARGYNGSNMASNVAAPSIDDVGHFPSLGGKIFPRQILCEYF</sequence>
<accession>A0AAU9SX10</accession>
<organism evidence="1 2">
    <name type="scientific">Thlaspi arvense</name>
    <name type="common">Field penny-cress</name>
    <dbReference type="NCBI Taxonomy" id="13288"/>
    <lineage>
        <taxon>Eukaryota</taxon>
        <taxon>Viridiplantae</taxon>
        <taxon>Streptophyta</taxon>
        <taxon>Embryophyta</taxon>
        <taxon>Tracheophyta</taxon>
        <taxon>Spermatophyta</taxon>
        <taxon>Magnoliopsida</taxon>
        <taxon>eudicotyledons</taxon>
        <taxon>Gunneridae</taxon>
        <taxon>Pentapetalae</taxon>
        <taxon>rosids</taxon>
        <taxon>malvids</taxon>
        <taxon>Brassicales</taxon>
        <taxon>Brassicaceae</taxon>
        <taxon>Thlaspideae</taxon>
        <taxon>Thlaspi</taxon>
    </lineage>
</organism>
<dbReference type="PANTHER" id="PTHR12299:SF17">
    <property type="entry name" value="AT19571P-RELATED"/>
    <property type="match status" value="1"/>
</dbReference>
<dbReference type="GO" id="GO:0005737">
    <property type="term" value="C:cytoplasm"/>
    <property type="evidence" value="ECO:0007669"/>
    <property type="project" value="TreeGrafter"/>
</dbReference>
<evidence type="ECO:0008006" key="3">
    <source>
        <dbReference type="Google" id="ProtNLM"/>
    </source>
</evidence>
<gene>
    <name evidence="1" type="ORF">TAV2_LOCUS22376</name>
</gene>
<reference evidence="1 2" key="1">
    <citation type="submission" date="2022-03" db="EMBL/GenBank/DDBJ databases">
        <authorList>
            <person name="Nunn A."/>
            <person name="Chopra R."/>
            <person name="Nunn A."/>
            <person name="Contreras Garrido A."/>
        </authorList>
    </citation>
    <scope>NUCLEOTIDE SEQUENCE [LARGE SCALE GENOMIC DNA]</scope>
</reference>
<dbReference type="InterPro" id="IPR039764">
    <property type="entry name" value="HABP4/SERBP1-like"/>
</dbReference>
<evidence type="ECO:0000313" key="2">
    <source>
        <dbReference type="Proteomes" id="UP000836841"/>
    </source>
</evidence>
<dbReference type="PANTHER" id="PTHR12299">
    <property type="entry name" value="HYALURONIC ACID-BINDING PROTEIN 4"/>
    <property type="match status" value="1"/>
</dbReference>
<dbReference type="Proteomes" id="UP000836841">
    <property type="component" value="Unassembled WGS sequence"/>
</dbReference>
<name>A0AAU9SX10_THLAR</name>
<dbReference type="GO" id="GO:0003723">
    <property type="term" value="F:RNA binding"/>
    <property type="evidence" value="ECO:0007669"/>
    <property type="project" value="InterPro"/>
</dbReference>
<keyword evidence="2" id="KW-1185">Reference proteome</keyword>
<proteinExistence type="predicted"/>
<dbReference type="AlphaFoldDB" id="A0AAU9SX10"/>
<dbReference type="EMBL" id="CAJVSB020000865">
    <property type="protein sequence ID" value="CAH2075675.1"/>
    <property type="molecule type" value="Genomic_DNA"/>
</dbReference>
<evidence type="ECO:0000313" key="1">
    <source>
        <dbReference type="EMBL" id="CAH2075675.1"/>
    </source>
</evidence>
<comment type="caution">
    <text evidence="1">The sequence shown here is derived from an EMBL/GenBank/DDBJ whole genome shotgun (WGS) entry which is preliminary data.</text>
</comment>